<dbReference type="Gene3D" id="3.30.420.10">
    <property type="entry name" value="Ribonuclease H-like superfamily/Ribonuclease H"/>
    <property type="match status" value="2"/>
</dbReference>
<feature type="domain" description="RNase H type-1" evidence="2">
    <location>
        <begin position="165"/>
        <end position="235"/>
    </location>
</feature>
<gene>
    <name evidence="3" type="ORF">Sangu_2649000</name>
</gene>
<dbReference type="PANTHER" id="PTHR48475:SF2">
    <property type="entry name" value="RIBONUCLEASE H"/>
    <property type="match status" value="1"/>
</dbReference>
<dbReference type="Gene3D" id="3.30.70.270">
    <property type="match status" value="1"/>
</dbReference>
<dbReference type="InterPro" id="IPR036397">
    <property type="entry name" value="RNaseH_sf"/>
</dbReference>
<dbReference type="Pfam" id="PF13456">
    <property type="entry name" value="RVT_3"/>
    <property type="match status" value="1"/>
</dbReference>
<sequence length="407" mass="45286">MISERGIEANPQKINAIMDMPPPHWIKDVQKLANRLAALNRFISKSADKGLPFFKVFRGAAKFEWTNSSQETFDGLKRSPTKASLVQPRAVRKNGEVGVELSEFDIKFCLRPTIKAQVLADFIVKSTHDETSISTPTWSLHVDGSSTTIGSGVGIVLESPQAGSELALAIRARKIVINNNSQLVVNQIQGTYEARGEKIAKNLLKAKDILDRFEKSSLIQVLRADNTVADQLARLASSMATIRNRRITILSSDRAVVEQQMEIMCMGPTPPSWKEDIMRFLTQGTTPDNPKETRALRVKATRFRKGFSRESRKARLLLADNAPKYPRNGKMLSRVSRACEHQSSTSSTDETPRKPMPVRLVGNGLSGTIPQAAGQKKFLIVAVDYFTKWVEAEPLAKITEKEVIKFL</sequence>
<dbReference type="GO" id="GO:0003676">
    <property type="term" value="F:nucleic acid binding"/>
    <property type="evidence" value="ECO:0007669"/>
    <property type="project" value="InterPro"/>
</dbReference>
<dbReference type="EMBL" id="JACGWK010001436">
    <property type="protein sequence ID" value="KAL0288638.1"/>
    <property type="molecule type" value="Genomic_DNA"/>
</dbReference>
<reference evidence="3" key="2">
    <citation type="journal article" date="2024" name="Plant">
        <title>Genomic evolution and insights into agronomic trait innovations of Sesamum species.</title>
        <authorList>
            <person name="Miao H."/>
            <person name="Wang L."/>
            <person name="Qu L."/>
            <person name="Liu H."/>
            <person name="Sun Y."/>
            <person name="Le M."/>
            <person name="Wang Q."/>
            <person name="Wei S."/>
            <person name="Zheng Y."/>
            <person name="Lin W."/>
            <person name="Duan Y."/>
            <person name="Cao H."/>
            <person name="Xiong S."/>
            <person name="Wang X."/>
            <person name="Wei L."/>
            <person name="Li C."/>
            <person name="Ma Q."/>
            <person name="Ju M."/>
            <person name="Zhao R."/>
            <person name="Li G."/>
            <person name="Mu C."/>
            <person name="Tian Q."/>
            <person name="Mei H."/>
            <person name="Zhang T."/>
            <person name="Gao T."/>
            <person name="Zhang H."/>
        </authorList>
    </citation>
    <scope>NUCLEOTIDE SEQUENCE</scope>
    <source>
        <strain evidence="3">G01</strain>
    </source>
</reference>
<evidence type="ECO:0000313" key="3">
    <source>
        <dbReference type="EMBL" id="KAL0288638.1"/>
    </source>
</evidence>
<evidence type="ECO:0000259" key="2">
    <source>
        <dbReference type="Pfam" id="PF13456"/>
    </source>
</evidence>
<dbReference type="InterPro" id="IPR012337">
    <property type="entry name" value="RNaseH-like_sf"/>
</dbReference>
<reference evidence="3" key="1">
    <citation type="submission" date="2020-06" db="EMBL/GenBank/DDBJ databases">
        <authorList>
            <person name="Li T."/>
            <person name="Hu X."/>
            <person name="Zhang T."/>
            <person name="Song X."/>
            <person name="Zhang H."/>
            <person name="Dai N."/>
            <person name="Sheng W."/>
            <person name="Hou X."/>
            <person name="Wei L."/>
        </authorList>
    </citation>
    <scope>NUCLEOTIDE SEQUENCE</scope>
    <source>
        <strain evidence="3">G01</strain>
        <tissue evidence="3">Leaf</tissue>
    </source>
</reference>
<feature type="region of interest" description="Disordered" evidence="1">
    <location>
        <begin position="337"/>
        <end position="360"/>
    </location>
</feature>
<dbReference type="GO" id="GO:0004523">
    <property type="term" value="F:RNA-DNA hybrid ribonuclease activity"/>
    <property type="evidence" value="ECO:0007669"/>
    <property type="project" value="InterPro"/>
</dbReference>
<name>A0AAW2J522_9LAMI</name>
<dbReference type="PANTHER" id="PTHR48475">
    <property type="entry name" value="RIBONUCLEASE H"/>
    <property type="match status" value="1"/>
</dbReference>
<proteinExistence type="predicted"/>
<dbReference type="AlphaFoldDB" id="A0AAW2J522"/>
<dbReference type="SUPFAM" id="SSF56672">
    <property type="entry name" value="DNA/RNA polymerases"/>
    <property type="match status" value="1"/>
</dbReference>
<organism evidence="3">
    <name type="scientific">Sesamum angustifolium</name>
    <dbReference type="NCBI Taxonomy" id="2727405"/>
    <lineage>
        <taxon>Eukaryota</taxon>
        <taxon>Viridiplantae</taxon>
        <taxon>Streptophyta</taxon>
        <taxon>Embryophyta</taxon>
        <taxon>Tracheophyta</taxon>
        <taxon>Spermatophyta</taxon>
        <taxon>Magnoliopsida</taxon>
        <taxon>eudicotyledons</taxon>
        <taxon>Gunneridae</taxon>
        <taxon>Pentapetalae</taxon>
        <taxon>asterids</taxon>
        <taxon>lamiids</taxon>
        <taxon>Lamiales</taxon>
        <taxon>Pedaliaceae</taxon>
        <taxon>Sesamum</taxon>
    </lineage>
</organism>
<dbReference type="InterPro" id="IPR043502">
    <property type="entry name" value="DNA/RNA_pol_sf"/>
</dbReference>
<dbReference type="InterPro" id="IPR002156">
    <property type="entry name" value="RNaseH_domain"/>
</dbReference>
<comment type="caution">
    <text evidence="3">The sequence shown here is derived from an EMBL/GenBank/DDBJ whole genome shotgun (WGS) entry which is preliminary data.</text>
</comment>
<evidence type="ECO:0000256" key="1">
    <source>
        <dbReference type="SAM" id="MobiDB-lite"/>
    </source>
</evidence>
<dbReference type="SUPFAM" id="SSF53098">
    <property type="entry name" value="Ribonuclease H-like"/>
    <property type="match status" value="1"/>
</dbReference>
<protein>
    <recommendedName>
        <fullName evidence="2">RNase H type-1 domain-containing protein</fullName>
    </recommendedName>
</protein>
<dbReference type="InterPro" id="IPR043128">
    <property type="entry name" value="Rev_trsase/Diguanyl_cyclase"/>
</dbReference>
<accession>A0AAW2J522</accession>